<name>A0A378YP13_9BURK</name>
<feature type="coiled-coil region" evidence="1">
    <location>
        <begin position="188"/>
        <end position="215"/>
    </location>
</feature>
<gene>
    <name evidence="3" type="ORF">NCTC13160_02634</name>
</gene>
<sequence>MIDMTIREDWYPRRDPRDPRDPRGASDARPAAAGAPSAAAKRPVAPGVVTRGNATDGLVTLMRLVKLMMEIRTGERNTDQSYRSRHDVLTFSRGVAARDEKYRANRKHYDAAMTSAGGSLFSGALSLGGSMVSARYGMRDRLEIGQAFGSVVSGAGQFGKPAFEFAAADLSNRGRDNDVVGEFATTLTDETRRTNDRLRQRIEAASAELRDVSRQLFGMAGQHLGKLYEAIR</sequence>
<feature type="compositionally biased region" description="Low complexity" evidence="2">
    <location>
        <begin position="27"/>
        <end position="46"/>
    </location>
</feature>
<evidence type="ECO:0000313" key="3">
    <source>
        <dbReference type="EMBL" id="SUA78493.1"/>
    </source>
</evidence>
<dbReference type="OrthoDB" id="8941474at2"/>
<keyword evidence="1" id="KW-0175">Coiled coil</keyword>
<organism evidence="3 4">
    <name type="scientific">Pandoraea pnomenusa</name>
    <dbReference type="NCBI Taxonomy" id="93220"/>
    <lineage>
        <taxon>Bacteria</taxon>
        <taxon>Pseudomonadati</taxon>
        <taxon>Pseudomonadota</taxon>
        <taxon>Betaproteobacteria</taxon>
        <taxon>Burkholderiales</taxon>
        <taxon>Burkholderiaceae</taxon>
        <taxon>Pandoraea</taxon>
    </lineage>
</organism>
<reference evidence="3 4" key="1">
    <citation type="submission" date="2018-06" db="EMBL/GenBank/DDBJ databases">
        <authorList>
            <consortium name="Pathogen Informatics"/>
            <person name="Doyle S."/>
        </authorList>
    </citation>
    <scope>NUCLEOTIDE SEQUENCE [LARGE SCALE GENOMIC DNA]</scope>
    <source>
        <strain evidence="3 4">NCTC13160</strain>
    </source>
</reference>
<proteinExistence type="predicted"/>
<dbReference type="STRING" id="93220.A6P55_10325"/>
<dbReference type="RefSeq" id="WP_038619183.1">
    <property type="nucleotide sequence ID" value="NZ_CP009553.3"/>
</dbReference>
<feature type="region of interest" description="Disordered" evidence="2">
    <location>
        <begin position="1"/>
        <end position="48"/>
    </location>
</feature>
<accession>A0A378YP13</accession>
<dbReference type="EMBL" id="UGSG01000001">
    <property type="protein sequence ID" value="SUA78493.1"/>
    <property type="molecule type" value="Genomic_DNA"/>
</dbReference>
<dbReference type="AlphaFoldDB" id="A0A378YP13"/>
<evidence type="ECO:0000256" key="2">
    <source>
        <dbReference type="SAM" id="MobiDB-lite"/>
    </source>
</evidence>
<feature type="compositionally biased region" description="Basic and acidic residues" evidence="2">
    <location>
        <begin position="1"/>
        <end position="26"/>
    </location>
</feature>
<evidence type="ECO:0000256" key="1">
    <source>
        <dbReference type="SAM" id="Coils"/>
    </source>
</evidence>
<protein>
    <submittedName>
        <fullName evidence="3">Uncharacterized protein</fullName>
    </submittedName>
</protein>
<dbReference type="Proteomes" id="UP000254573">
    <property type="component" value="Unassembled WGS sequence"/>
</dbReference>
<evidence type="ECO:0000313" key="4">
    <source>
        <dbReference type="Proteomes" id="UP000254573"/>
    </source>
</evidence>